<feature type="domain" description="TOG" evidence="2">
    <location>
        <begin position="34"/>
        <end position="269"/>
    </location>
</feature>
<keyword evidence="4" id="KW-1185">Reference proteome</keyword>
<proteinExistence type="predicted"/>
<dbReference type="Proteomes" id="UP000050794">
    <property type="component" value="Unassembled WGS sequence"/>
</dbReference>
<dbReference type="GO" id="GO:0000776">
    <property type="term" value="C:kinetochore"/>
    <property type="evidence" value="ECO:0007669"/>
    <property type="project" value="TreeGrafter"/>
</dbReference>
<feature type="compositionally biased region" description="Polar residues" evidence="1">
    <location>
        <begin position="15"/>
        <end position="28"/>
    </location>
</feature>
<dbReference type="EMBL" id="UYWY01000591">
    <property type="protein sequence ID" value="VDM25208.1"/>
    <property type="molecule type" value="Genomic_DNA"/>
</dbReference>
<dbReference type="AlphaFoldDB" id="A0A183TXJ7"/>
<evidence type="ECO:0000313" key="4">
    <source>
        <dbReference type="Proteomes" id="UP000050794"/>
    </source>
</evidence>
<dbReference type="PANTHER" id="PTHR21567:SF9">
    <property type="entry name" value="CLIP-ASSOCIATING PROTEIN"/>
    <property type="match status" value="1"/>
</dbReference>
<dbReference type="GO" id="GO:0072686">
    <property type="term" value="C:mitotic spindle"/>
    <property type="evidence" value="ECO:0007669"/>
    <property type="project" value="TreeGrafter"/>
</dbReference>
<dbReference type="GO" id="GO:0005815">
    <property type="term" value="C:microtubule organizing center"/>
    <property type="evidence" value="ECO:0007669"/>
    <property type="project" value="TreeGrafter"/>
</dbReference>
<dbReference type="GO" id="GO:0008017">
    <property type="term" value="F:microtubule binding"/>
    <property type="evidence" value="ECO:0007669"/>
    <property type="project" value="TreeGrafter"/>
</dbReference>
<feature type="compositionally biased region" description="Polar residues" evidence="1">
    <location>
        <begin position="331"/>
        <end position="348"/>
    </location>
</feature>
<dbReference type="WBParaSite" id="TCNE_0000096601-mRNA-1">
    <property type="protein sequence ID" value="TCNE_0000096601-mRNA-1"/>
    <property type="gene ID" value="TCNE_0000096601"/>
</dbReference>
<dbReference type="GO" id="GO:0040001">
    <property type="term" value="P:establishment of mitotic spindle localization"/>
    <property type="evidence" value="ECO:0007669"/>
    <property type="project" value="TreeGrafter"/>
</dbReference>
<dbReference type="InterPro" id="IPR011989">
    <property type="entry name" value="ARM-like"/>
</dbReference>
<feature type="region of interest" description="Disordered" evidence="1">
    <location>
        <begin position="312"/>
        <end position="378"/>
    </location>
</feature>
<dbReference type="Gene3D" id="1.25.10.10">
    <property type="entry name" value="Leucine-rich Repeat Variant"/>
    <property type="match status" value="2"/>
</dbReference>
<accession>A0A183TXJ7</accession>
<evidence type="ECO:0000256" key="1">
    <source>
        <dbReference type="SAM" id="MobiDB-lite"/>
    </source>
</evidence>
<feature type="region of interest" description="Disordered" evidence="1">
    <location>
        <begin position="1"/>
        <end position="28"/>
    </location>
</feature>
<reference evidence="3 4" key="2">
    <citation type="submission" date="2018-11" db="EMBL/GenBank/DDBJ databases">
        <authorList>
            <consortium name="Pathogen Informatics"/>
        </authorList>
    </citation>
    <scope>NUCLEOTIDE SEQUENCE [LARGE SCALE GENOMIC DNA]</scope>
</reference>
<dbReference type="GO" id="GO:0090307">
    <property type="term" value="P:mitotic spindle assembly"/>
    <property type="evidence" value="ECO:0007669"/>
    <property type="project" value="TreeGrafter"/>
</dbReference>
<dbReference type="Pfam" id="PF12348">
    <property type="entry name" value="CLASP_N"/>
    <property type="match status" value="1"/>
</dbReference>
<dbReference type="InterPro" id="IPR034085">
    <property type="entry name" value="TOG"/>
</dbReference>
<evidence type="ECO:0000313" key="3">
    <source>
        <dbReference type="EMBL" id="VDM25208.1"/>
    </source>
</evidence>
<evidence type="ECO:0000259" key="2">
    <source>
        <dbReference type="SMART" id="SM01349"/>
    </source>
</evidence>
<evidence type="ECO:0000313" key="5">
    <source>
        <dbReference type="WBParaSite" id="TCNE_0000096601-mRNA-1"/>
    </source>
</evidence>
<dbReference type="SMART" id="SM01349">
    <property type="entry name" value="TOG"/>
    <property type="match status" value="1"/>
</dbReference>
<gene>
    <name evidence="3" type="ORF">TCNE_LOCUS967</name>
</gene>
<dbReference type="GO" id="GO:0045180">
    <property type="term" value="C:basal cortex"/>
    <property type="evidence" value="ECO:0007669"/>
    <property type="project" value="TreeGrafter"/>
</dbReference>
<organism evidence="4 5">
    <name type="scientific">Toxocara canis</name>
    <name type="common">Canine roundworm</name>
    <dbReference type="NCBI Taxonomy" id="6265"/>
    <lineage>
        <taxon>Eukaryota</taxon>
        <taxon>Metazoa</taxon>
        <taxon>Ecdysozoa</taxon>
        <taxon>Nematoda</taxon>
        <taxon>Chromadorea</taxon>
        <taxon>Rhabditida</taxon>
        <taxon>Spirurina</taxon>
        <taxon>Ascaridomorpha</taxon>
        <taxon>Ascaridoidea</taxon>
        <taxon>Toxocaridae</taxon>
        <taxon>Toxocara</taxon>
    </lineage>
</organism>
<protein>
    <submittedName>
        <fullName evidence="5">TOG domain-containing protein</fullName>
    </submittedName>
</protein>
<dbReference type="GO" id="GO:0005876">
    <property type="term" value="C:spindle microtubule"/>
    <property type="evidence" value="ECO:0007669"/>
    <property type="project" value="TreeGrafter"/>
</dbReference>
<name>A0A183TXJ7_TOXCA</name>
<dbReference type="InterPro" id="IPR024395">
    <property type="entry name" value="CLASP_N_dom"/>
</dbReference>
<reference evidence="5" key="1">
    <citation type="submission" date="2016-06" db="UniProtKB">
        <authorList>
            <consortium name="WormBaseParasite"/>
        </authorList>
    </citation>
    <scope>IDENTIFICATION</scope>
</reference>
<dbReference type="InterPro" id="IPR016024">
    <property type="entry name" value="ARM-type_fold"/>
</dbReference>
<dbReference type="SUPFAM" id="SSF48371">
    <property type="entry name" value="ARM repeat"/>
    <property type="match status" value="1"/>
</dbReference>
<sequence>MQPTRGSVLGGVENAPTTPAYSRASSVPANKRPQIAVTAKNSGEAGAISDEAFQEAFTHVRKCSLKNLRALIICGGLDFSDFAEEVRLLENPFLLSIKDLRSQVCREACVTFAFYCERLGQRMAHILVAIIPVLINLLQNSAKVMATSGLVALRYAVKYVRSEKLLVHLHTAMTSKSREIRRYSASLLLMALTLWEGRIVEKNMPTFLDCIKMSINDADLETRNTGRAMYVQLDQEYKQQADILYRSLDPSKQRQLSGFLSQSSSSQSLISEKDSLPMSQRSSYALNKGSFFFFLTTPAYYCGRSTSDIDPKAARRATHSNNKWGGPLHQVNGTANAGSRSTSPSTRHPASRLPPRTLATTAGRMRSQTEDLEDGASASADSLRFETAELTNALAYCASTLVSDRKEGLKALFTIIASDHQINPIDLKKIVERLNVLIGEGSHKVCS</sequence>
<dbReference type="GO" id="GO:0005881">
    <property type="term" value="C:cytoplasmic microtubule"/>
    <property type="evidence" value="ECO:0007669"/>
    <property type="project" value="TreeGrafter"/>
</dbReference>
<dbReference type="PANTHER" id="PTHR21567">
    <property type="entry name" value="CLASP"/>
    <property type="match status" value="1"/>
</dbReference>